<name>W6U6Z6_ECHGR</name>
<dbReference type="InterPro" id="IPR013932">
    <property type="entry name" value="TATA-bd_TIP120"/>
</dbReference>
<evidence type="ECO:0000256" key="2">
    <source>
        <dbReference type="ARBA" id="ARBA00022737"/>
    </source>
</evidence>
<organism evidence="6 7">
    <name type="scientific">Echinococcus granulosus</name>
    <name type="common">Hydatid tapeworm</name>
    <dbReference type="NCBI Taxonomy" id="6210"/>
    <lineage>
        <taxon>Eukaryota</taxon>
        <taxon>Metazoa</taxon>
        <taxon>Spiralia</taxon>
        <taxon>Lophotrochozoa</taxon>
        <taxon>Platyhelminthes</taxon>
        <taxon>Cestoda</taxon>
        <taxon>Eucestoda</taxon>
        <taxon>Cyclophyllidea</taxon>
        <taxon>Taeniidae</taxon>
        <taxon>Echinococcus</taxon>
        <taxon>Echinococcus granulosus group</taxon>
    </lineage>
</organism>
<dbReference type="GO" id="GO:0010265">
    <property type="term" value="P:SCF complex assembly"/>
    <property type="evidence" value="ECO:0007669"/>
    <property type="project" value="InterPro"/>
</dbReference>
<evidence type="ECO:0000259" key="5">
    <source>
        <dbReference type="Pfam" id="PF08623"/>
    </source>
</evidence>
<dbReference type="Pfam" id="PF08623">
    <property type="entry name" value="TIP120"/>
    <property type="match status" value="1"/>
</dbReference>
<comment type="similarity">
    <text evidence="1">Belongs to the CAND family.</text>
</comment>
<dbReference type="GeneID" id="36343907"/>
<accession>W6U6Z6</accession>
<dbReference type="Gene3D" id="1.25.10.10">
    <property type="entry name" value="Leucine-rich Repeat Variant"/>
    <property type="match status" value="2"/>
</dbReference>
<evidence type="ECO:0000313" key="6">
    <source>
        <dbReference type="EMBL" id="EUB56955.1"/>
    </source>
</evidence>
<keyword evidence="3" id="KW-0833">Ubl conjugation pathway</keyword>
<gene>
    <name evidence="6" type="ORF">EGR_08192</name>
</gene>
<feature type="region of interest" description="Disordered" evidence="4">
    <location>
        <begin position="486"/>
        <end position="528"/>
    </location>
</feature>
<dbReference type="OrthoDB" id="6260732at2759"/>
<protein>
    <submittedName>
        <fullName evidence="6">Cullin-associated NEDD8-dissociated protein</fullName>
    </submittedName>
</protein>
<feature type="region of interest" description="Disordered" evidence="4">
    <location>
        <begin position="1087"/>
        <end position="1121"/>
    </location>
</feature>
<keyword evidence="2" id="KW-0677">Repeat</keyword>
<dbReference type="Pfam" id="PF25782">
    <property type="entry name" value="TPR_CAND1"/>
    <property type="match status" value="1"/>
</dbReference>
<dbReference type="KEGG" id="egl:EGR_08192"/>
<dbReference type="Proteomes" id="UP000019149">
    <property type="component" value="Unassembled WGS sequence"/>
</dbReference>
<comment type="caution">
    <text evidence="6">The sequence shown here is derived from an EMBL/GenBank/DDBJ whole genome shotgun (WGS) entry which is preliminary data.</text>
</comment>
<dbReference type="SUPFAM" id="SSF48371">
    <property type="entry name" value="ARM repeat"/>
    <property type="match status" value="1"/>
</dbReference>
<proteinExistence type="inferred from homology"/>
<evidence type="ECO:0000256" key="1">
    <source>
        <dbReference type="ARBA" id="ARBA00007657"/>
    </source>
</evidence>
<dbReference type="InterPro" id="IPR011989">
    <property type="entry name" value="ARM-like"/>
</dbReference>
<sequence length="1530" mass="170099">MARCSNVESLIEKFGIQMESPDTDFRFMALNDLIIGIQSGSLTQKVLSCRLVQKTLELLQDTHGEVQSLAVNAVSALFPVVVEAQSISIVEGVIAGMYRSGNERCNSVSVLALKSLVNATPPDNVKLLSVLATHSIPSLVEAVCNDSCSIQVECCEILGHMVSRFGEHLIPSYPNIQKCMLRALNSSQPALRKRAVQMVTNFISFEDTYAALLNFVSDRFEKVMCQADIGVRLDMPQPLEQQEELTISYFKVALQCLVALAGAGHCQALTDGTRLGQLYFVARLECLEYFRGYLVFSALLGTTTCLNSRTKLEMLPWHLGGEFWSDEGLIIEAGATSMAVLSNSSLPYFVTTVHEKVGVVEELMMVMMNGGASCNAECLASQASHLLYDGLILHLLDSDINDTIMPHLKHEFGDLYSGDAANEFRELGLQCLYNLLRARQRTATQSSHLSRLLDTKFQKIVYVLASLVCYDPNCVSTSTTKVLGGSGDDDNFKDADDDGSPVGMDYENDGEDADDDEEGDEEEDDTSWKVRRTAAKVMDACVQAYQEKLGHFYAYFAPVLISRLSEDRNEAARLEVFNCLNTMVKATTLKNPNSLKIRLRQQSSQSMLLRLLPGIFQSIQPFTSASSSKRSSSRMSSPCVKTTPASHQAVLALIRALALALPGHLTDQLLTIVQMVKGDFSENSTTNSVKIDLLRLLHLIIETHEYDSYKELADTLNEIALTAISDAFYRVCYEGMDLAQILVQRRPLEHVASMVSLFPALLNQLKVVKCDLEIKEKAMVTVSTFIEQLGQDLSPECLQDTLDQFTKFLDIETTRIPAIRSLSVIFASPLSIKTCPVSRDLTKTLLEMLRARDCHLRAAATHCITVICSHFPRDFILNEDKNVAAILPLLPDLLNDPNPAVVQEALELAAAVLKQCSRCDVVQQATVADFYTGEKFLDPVIGLTHSSSISSTLLTALLHLMQSIGMYRPESHKLSVKFMLEKVLEPLADYTSVEMSENFLLIREDLSILARVCAELILQLPRYGQLNSIDSTMEEMVAELKKKTTPYARRYLYIIIFGDVGYRIDISHRGDVFDILMDHVVMNKSILPSTDQQPPPSDEAPTSSSPLPSSTSATASGSGSGFSELRPLAVASLGRLIAGEPSVTVHELLQFFHQEYEQNLVVFYLLQTLRQAIINLVEVRSAEYIYRNVEEVWKILMSHATHPEEGTRNTVAECLGRVTLLQPAELVPRLHAELKSPNSASDSTIRCTLVTAFKYLLSVAASINYPDDENGMASVSDTANSTDASVTTLNDRQELVQILLQDSRFLDVLAYILDRDPDVCRAALITFNTAAHFWPTLIRPLLIAPIGPKQKPLVEEVYRGTVVRQDLIREVQMGPFKVYFDDGVELRKTAYECMSTLLENHTDRLSMSTLLDPLIEGLRDNNHVKLVVCHILRRVIQLAPIDIVRKMPELSQALTAILQLQPKGDLVKRETEKLEEVKSCALSVIADFPKIPDMRKNQFFCELIKVIRSEKTLTSMWMEVVGGESFLTKV</sequence>
<keyword evidence="7" id="KW-1185">Reference proteome</keyword>
<dbReference type="EMBL" id="APAU02000098">
    <property type="protein sequence ID" value="EUB56955.1"/>
    <property type="molecule type" value="Genomic_DNA"/>
</dbReference>
<evidence type="ECO:0000256" key="4">
    <source>
        <dbReference type="SAM" id="MobiDB-lite"/>
    </source>
</evidence>
<feature type="compositionally biased region" description="Acidic residues" evidence="4">
    <location>
        <begin position="487"/>
        <end position="499"/>
    </location>
</feature>
<dbReference type="RefSeq" id="XP_024348151.1">
    <property type="nucleotide sequence ID" value="XM_024497441.1"/>
</dbReference>
<dbReference type="InterPro" id="IPR016024">
    <property type="entry name" value="ARM-type_fold"/>
</dbReference>
<dbReference type="InterPro" id="IPR039852">
    <property type="entry name" value="CAND1/CAND2"/>
</dbReference>
<evidence type="ECO:0000313" key="7">
    <source>
        <dbReference type="Proteomes" id="UP000019149"/>
    </source>
</evidence>
<dbReference type="PANTHER" id="PTHR12696">
    <property type="entry name" value="TIP120"/>
    <property type="match status" value="1"/>
</dbReference>
<evidence type="ECO:0000256" key="3">
    <source>
        <dbReference type="ARBA" id="ARBA00022786"/>
    </source>
</evidence>
<dbReference type="STRING" id="6210.W6U6Z6"/>
<dbReference type="OMA" id="AYIPHFQ"/>
<feature type="compositionally biased region" description="Acidic residues" evidence="4">
    <location>
        <begin position="506"/>
        <end position="525"/>
    </location>
</feature>
<feature type="compositionally biased region" description="Low complexity" evidence="4">
    <location>
        <begin position="1100"/>
        <end position="1121"/>
    </location>
</feature>
<feature type="domain" description="TATA-binding protein interacting (TIP20)" evidence="5">
    <location>
        <begin position="1349"/>
        <end position="1502"/>
    </location>
</feature>
<dbReference type="CTD" id="36343907"/>
<reference evidence="6 7" key="1">
    <citation type="journal article" date="2013" name="Nat. Genet.">
        <title>The genome of the hydatid tapeworm Echinococcus granulosus.</title>
        <authorList>
            <person name="Zheng H."/>
            <person name="Zhang W."/>
            <person name="Zhang L."/>
            <person name="Zhang Z."/>
            <person name="Li J."/>
            <person name="Lu G."/>
            <person name="Zhu Y."/>
            <person name="Wang Y."/>
            <person name="Huang Y."/>
            <person name="Liu J."/>
            <person name="Kang H."/>
            <person name="Chen J."/>
            <person name="Wang L."/>
            <person name="Chen A."/>
            <person name="Yu S."/>
            <person name="Gao Z."/>
            <person name="Jin L."/>
            <person name="Gu W."/>
            <person name="Wang Z."/>
            <person name="Zhao L."/>
            <person name="Shi B."/>
            <person name="Wen H."/>
            <person name="Lin R."/>
            <person name="Jones M.K."/>
            <person name="Brejova B."/>
            <person name="Vinar T."/>
            <person name="Zhao G."/>
            <person name="McManus D.P."/>
            <person name="Chen Z."/>
            <person name="Zhou Y."/>
            <person name="Wang S."/>
        </authorList>
    </citation>
    <scope>NUCLEOTIDE SEQUENCE [LARGE SCALE GENOMIC DNA]</scope>
</reference>